<dbReference type="InterPro" id="IPR003994">
    <property type="entry name" value="UXT"/>
</dbReference>
<evidence type="ECO:0000313" key="2">
    <source>
        <dbReference type="EMBL" id="KNC81571.1"/>
    </source>
</evidence>
<evidence type="ECO:0000256" key="1">
    <source>
        <dbReference type="ARBA" id="ARBA00007666"/>
    </source>
</evidence>
<dbReference type="Gene3D" id="1.10.287.370">
    <property type="match status" value="1"/>
</dbReference>
<dbReference type="Pfam" id="PF02996">
    <property type="entry name" value="Prefoldin"/>
    <property type="match status" value="1"/>
</dbReference>
<keyword evidence="3" id="KW-1185">Reference proteome</keyword>
<protein>
    <submittedName>
        <fullName evidence="2">Prefoldin, alpha subunit</fullName>
    </submittedName>
</protein>
<dbReference type="OrthoDB" id="433124at2759"/>
<dbReference type="CDD" id="cd23158">
    <property type="entry name" value="Prefoldin_UXT"/>
    <property type="match status" value="1"/>
</dbReference>
<dbReference type="EMBL" id="KQ242019">
    <property type="protein sequence ID" value="KNC81571.1"/>
    <property type="molecule type" value="Genomic_DNA"/>
</dbReference>
<dbReference type="GO" id="GO:0016592">
    <property type="term" value="C:mediator complex"/>
    <property type="evidence" value="ECO:0007669"/>
    <property type="project" value="TreeGrafter"/>
</dbReference>
<sequence>MPPADGARPEFDPETVHRYENFIDKQLREDLRKLLVERDKVYEQMSDHYKLRNSIETIKESRQIELKTLVDIGQNIYCNARVPNCSELFVDIGFGFQLEMTVEEADAYIEEKLALLQLKADAITEKANGVRANIKTVLRALQELQLAIDLRD</sequence>
<dbReference type="STRING" id="667725.A0A0L0FYF5"/>
<dbReference type="GO" id="GO:0000122">
    <property type="term" value="P:negative regulation of transcription by RNA polymerase II"/>
    <property type="evidence" value="ECO:0007669"/>
    <property type="project" value="InterPro"/>
</dbReference>
<gene>
    <name evidence="2" type="ORF">SARC_06107</name>
</gene>
<dbReference type="GeneID" id="25906611"/>
<dbReference type="Proteomes" id="UP000054560">
    <property type="component" value="Unassembled WGS sequence"/>
</dbReference>
<accession>A0A0L0FYF5</accession>
<dbReference type="PANTHER" id="PTHR13345">
    <property type="entry name" value="MEDIATOR OF RNA POLYMERASE II TRANSCRIPTION SUBUNIT 10"/>
    <property type="match status" value="1"/>
</dbReference>
<dbReference type="AlphaFoldDB" id="A0A0L0FYF5"/>
<dbReference type="PRINTS" id="PR01502">
    <property type="entry name" value="UXTPROTEIN"/>
</dbReference>
<evidence type="ECO:0000313" key="3">
    <source>
        <dbReference type="Proteomes" id="UP000054560"/>
    </source>
</evidence>
<dbReference type="PANTHER" id="PTHR13345:SF9">
    <property type="entry name" value="PROTEIN UXT"/>
    <property type="match status" value="1"/>
</dbReference>
<dbReference type="eggNOG" id="KOG3047">
    <property type="taxonomic scope" value="Eukaryota"/>
</dbReference>
<organism evidence="2 3">
    <name type="scientific">Sphaeroforma arctica JP610</name>
    <dbReference type="NCBI Taxonomy" id="667725"/>
    <lineage>
        <taxon>Eukaryota</taxon>
        <taxon>Ichthyosporea</taxon>
        <taxon>Ichthyophonida</taxon>
        <taxon>Sphaeroforma</taxon>
    </lineage>
</organism>
<dbReference type="InterPro" id="IPR009053">
    <property type="entry name" value="Prefoldin"/>
</dbReference>
<dbReference type="GO" id="GO:0003714">
    <property type="term" value="F:transcription corepressor activity"/>
    <property type="evidence" value="ECO:0007669"/>
    <property type="project" value="InterPro"/>
</dbReference>
<dbReference type="GO" id="GO:0045944">
    <property type="term" value="P:positive regulation of transcription by RNA polymerase II"/>
    <property type="evidence" value="ECO:0007669"/>
    <property type="project" value="TreeGrafter"/>
</dbReference>
<dbReference type="InterPro" id="IPR004127">
    <property type="entry name" value="Prefoldin_subunit_alpha"/>
</dbReference>
<dbReference type="RefSeq" id="XP_014155473.1">
    <property type="nucleotide sequence ID" value="XM_014299998.1"/>
</dbReference>
<proteinExistence type="inferred from homology"/>
<comment type="similarity">
    <text evidence="1">Belongs to the UXT family.</text>
</comment>
<reference evidence="2 3" key="1">
    <citation type="submission" date="2011-02" db="EMBL/GenBank/DDBJ databases">
        <title>The Genome Sequence of Sphaeroforma arctica JP610.</title>
        <authorList>
            <consortium name="The Broad Institute Genome Sequencing Platform"/>
            <person name="Russ C."/>
            <person name="Cuomo C."/>
            <person name="Young S.K."/>
            <person name="Zeng Q."/>
            <person name="Gargeya S."/>
            <person name="Alvarado L."/>
            <person name="Berlin A."/>
            <person name="Chapman S.B."/>
            <person name="Chen Z."/>
            <person name="Freedman E."/>
            <person name="Gellesch M."/>
            <person name="Goldberg J."/>
            <person name="Griggs A."/>
            <person name="Gujja S."/>
            <person name="Heilman E."/>
            <person name="Heiman D."/>
            <person name="Howarth C."/>
            <person name="Mehta T."/>
            <person name="Neiman D."/>
            <person name="Pearson M."/>
            <person name="Roberts A."/>
            <person name="Saif S."/>
            <person name="Shea T."/>
            <person name="Shenoy N."/>
            <person name="Sisk P."/>
            <person name="Stolte C."/>
            <person name="Sykes S."/>
            <person name="White J."/>
            <person name="Yandava C."/>
            <person name="Burger G."/>
            <person name="Gray M.W."/>
            <person name="Holland P.W.H."/>
            <person name="King N."/>
            <person name="Lang F.B.F."/>
            <person name="Roger A.J."/>
            <person name="Ruiz-Trillo I."/>
            <person name="Haas B."/>
            <person name="Nusbaum C."/>
            <person name="Birren B."/>
        </authorList>
    </citation>
    <scope>NUCLEOTIDE SEQUENCE [LARGE SCALE GENOMIC DNA]</scope>
    <source>
        <strain evidence="2 3">JP610</strain>
    </source>
</reference>
<dbReference type="SUPFAM" id="SSF46579">
    <property type="entry name" value="Prefoldin"/>
    <property type="match status" value="1"/>
</dbReference>
<name>A0A0L0FYF5_9EUKA</name>